<dbReference type="InterPro" id="IPR007734">
    <property type="entry name" value="Heparan_SO4_2-O-STrfase"/>
</dbReference>
<reference evidence="10" key="1">
    <citation type="submission" date="2020-04" db="EMBL/GenBank/DDBJ databases">
        <authorList>
            <person name="Alioto T."/>
            <person name="Alioto T."/>
            <person name="Gomez Garrido J."/>
        </authorList>
    </citation>
    <scope>NUCLEOTIDE SEQUENCE</scope>
    <source>
        <strain evidence="10">A484AB</strain>
    </source>
</reference>
<keyword evidence="6" id="KW-1133">Transmembrane helix</keyword>
<dbReference type="AlphaFoldDB" id="A0A7D9IPX0"/>
<evidence type="ECO:0000256" key="8">
    <source>
        <dbReference type="ARBA" id="ARBA00023136"/>
    </source>
</evidence>
<dbReference type="EMBL" id="CACRXK020008318">
    <property type="protein sequence ID" value="CAB4014477.1"/>
    <property type="molecule type" value="Genomic_DNA"/>
</dbReference>
<evidence type="ECO:0000256" key="4">
    <source>
        <dbReference type="ARBA" id="ARBA00022692"/>
    </source>
</evidence>
<evidence type="ECO:0000256" key="7">
    <source>
        <dbReference type="ARBA" id="ARBA00023034"/>
    </source>
</evidence>
<evidence type="ECO:0000256" key="1">
    <source>
        <dbReference type="ARBA" id="ARBA00004323"/>
    </source>
</evidence>
<keyword evidence="3" id="KW-0808">Transferase</keyword>
<sequence length="314" mass="37286">MEAVKLNQKRNMSKGCFQNSSIPKWLSANNQSSYHPRMKQTKYLMNVSDHSCRPLYPQVLLYNRIFKTASTTMASFLEKCGKKLKYVIRKEQTEEWSNRKRSHPILIRIRASAKRNKRRYKRLLAVAHFYFRIDSGIKMKHTYINLLREPIDRFISHYYYARSPHRWPKKLRRLKAKGHWNVTLEQCLEKQYEGCKWNIMTRFFCGPEGFCKTGNMEALSQAKYNMLHYYSSIGVVEHLNEFIQVLHKRLRKFIIKPPRTLSKTFVTTGVEKKPISNRVMTRIVQANQADIELYNYGKTLFLKQAKQCGIKVKT</sequence>
<dbReference type="PANTHER" id="PTHR12129:SF15">
    <property type="entry name" value="URONYL 2-SULFOTRANSFERASE"/>
    <property type="match status" value="1"/>
</dbReference>
<comment type="caution">
    <text evidence="10">The sequence shown here is derived from an EMBL/GenBank/DDBJ whole genome shotgun (WGS) entry which is preliminary data.</text>
</comment>
<comment type="subcellular location">
    <subcellularLocation>
        <location evidence="1">Golgi apparatus membrane</location>
        <topology evidence="1">Single-pass type II membrane protein</topology>
    </subcellularLocation>
</comment>
<dbReference type="GO" id="GO:0008146">
    <property type="term" value="F:sulfotransferase activity"/>
    <property type="evidence" value="ECO:0007669"/>
    <property type="project" value="InterPro"/>
</dbReference>
<evidence type="ECO:0000256" key="5">
    <source>
        <dbReference type="ARBA" id="ARBA00022968"/>
    </source>
</evidence>
<keyword evidence="4" id="KW-0812">Transmembrane</keyword>
<keyword evidence="9" id="KW-0325">Glycoprotein</keyword>
<name>A0A7D9IPX0_PARCT</name>
<dbReference type="Gene3D" id="3.40.50.300">
    <property type="entry name" value="P-loop containing nucleotide triphosphate hydrolases"/>
    <property type="match status" value="1"/>
</dbReference>
<evidence type="ECO:0000256" key="2">
    <source>
        <dbReference type="ARBA" id="ARBA00010569"/>
    </source>
</evidence>
<evidence type="ECO:0000256" key="9">
    <source>
        <dbReference type="ARBA" id="ARBA00023180"/>
    </source>
</evidence>
<dbReference type="Pfam" id="PF03567">
    <property type="entry name" value="Sulfotransfer_2"/>
    <property type="match status" value="1"/>
</dbReference>
<evidence type="ECO:0000313" key="11">
    <source>
        <dbReference type="Proteomes" id="UP001152795"/>
    </source>
</evidence>
<organism evidence="10 11">
    <name type="scientific">Paramuricea clavata</name>
    <name type="common">Red gorgonian</name>
    <name type="synonym">Violescent sea-whip</name>
    <dbReference type="NCBI Taxonomy" id="317549"/>
    <lineage>
        <taxon>Eukaryota</taxon>
        <taxon>Metazoa</taxon>
        <taxon>Cnidaria</taxon>
        <taxon>Anthozoa</taxon>
        <taxon>Octocorallia</taxon>
        <taxon>Malacalcyonacea</taxon>
        <taxon>Plexauridae</taxon>
        <taxon>Paramuricea</taxon>
    </lineage>
</organism>
<dbReference type="PANTHER" id="PTHR12129">
    <property type="entry name" value="HEPARAN SULFATE 2-O-SULFOTRANSFERASE"/>
    <property type="match status" value="1"/>
</dbReference>
<proteinExistence type="inferred from homology"/>
<dbReference type="InterPro" id="IPR005331">
    <property type="entry name" value="Sulfotransferase"/>
</dbReference>
<keyword evidence="11" id="KW-1185">Reference proteome</keyword>
<dbReference type="InterPro" id="IPR027417">
    <property type="entry name" value="P-loop_NTPase"/>
</dbReference>
<keyword evidence="5" id="KW-0735">Signal-anchor</keyword>
<dbReference type="GO" id="GO:0000139">
    <property type="term" value="C:Golgi membrane"/>
    <property type="evidence" value="ECO:0007669"/>
    <property type="project" value="UniProtKB-SubCell"/>
</dbReference>
<keyword evidence="7" id="KW-0333">Golgi apparatus</keyword>
<gene>
    <name evidence="10" type="ORF">PACLA_8A061879</name>
</gene>
<protein>
    <submittedName>
        <fullName evidence="10">Heparan sulfate 2-O-sulfotransferase hst-2-like</fullName>
    </submittedName>
</protein>
<accession>A0A7D9IPX0</accession>
<dbReference type="SUPFAM" id="SSF52540">
    <property type="entry name" value="P-loop containing nucleoside triphosphate hydrolases"/>
    <property type="match status" value="1"/>
</dbReference>
<evidence type="ECO:0000313" key="10">
    <source>
        <dbReference type="EMBL" id="CAB4014477.1"/>
    </source>
</evidence>
<evidence type="ECO:0000256" key="6">
    <source>
        <dbReference type="ARBA" id="ARBA00022989"/>
    </source>
</evidence>
<dbReference type="Proteomes" id="UP001152795">
    <property type="component" value="Unassembled WGS sequence"/>
</dbReference>
<comment type="similarity">
    <text evidence="2">Belongs to the sulfotransferase 3 family.</text>
</comment>
<evidence type="ECO:0000256" key="3">
    <source>
        <dbReference type="ARBA" id="ARBA00022679"/>
    </source>
</evidence>
<keyword evidence="8" id="KW-0472">Membrane</keyword>
<dbReference type="OrthoDB" id="10019582at2759"/>